<dbReference type="GeneID" id="108739570"/>
<dbReference type="RefSeq" id="XP_025830549.1">
    <property type="nucleotide sequence ID" value="XM_025974764.1"/>
</dbReference>
<protein>
    <submittedName>
        <fullName evidence="7">Organic cation transporter 1-like</fullName>
    </submittedName>
</protein>
<feature type="transmembrane region" description="Helical" evidence="5">
    <location>
        <begin position="212"/>
        <end position="232"/>
    </location>
</feature>
<feature type="transmembrane region" description="Helical" evidence="5">
    <location>
        <begin position="150"/>
        <end position="171"/>
    </location>
</feature>
<evidence type="ECO:0000256" key="1">
    <source>
        <dbReference type="ARBA" id="ARBA00004141"/>
    </source>
</evidence>
<keyword evidence="3 5" id="KW-1133">Transmembrane helix</keyword>
<comment type="subcellular location">
    <subcellularLocation>
        <location evidence="1">Membrane</location>
        <topology evidence="1">Multi-pass membrane protein</topology>
    </subcellularLocation>
</comment>
<dbReference type="SUPFAM" id="SSF103473">
    <property type="entry name" value="MFS general substrate transporter"/>
    <property type="match status" value="1"/>
</dbReference>
<dbReference type="PROSITE" id="PS51257">
    <property type="entry name" value="PROKAR_LIPOPROTEIN"/>
    <property type="match status" value="1"/>
</dbReference>
<feature type="transmembrane region" description="Helical" evidence="5">
    <location>
        <begin position="7"/>
        <end position="27"/>
    </location>
</feature>
<organism evidence="6 7">
    <name type="scientific">Agrilus planipennis</name>
    <name type="common">Emerald ash borer</name>
    <name type="synonym">Agrilus marcopoli</name>
    <dbReference type="NCBI Taxonomy" id="224129"/>
    <lineage>
        <taxon>Eukaryota</taxon>
        <taxon>Metazoa</taxon>
        <taxon>Ecdysozoa</taxon>
        <taxon>Arthropoda</taxon>
        <taxon>Hexapoda</taxon>
        <taxon>Insecta</taxon>
        <taxon>Pterygota</taxon>
        <taxon>Neoptera</taxon>
        <taxon>Endopterygota</taxon>
        <taxon>Coleoptera</taxon>
        <taxon>Polyphaga</taxon>
        <taxon>Elateriformia</taxon>
        <taxon>Buprestoidea</taxon>
        <taxon>Buprestidae</taxon>
        <taxon>Agrilinae</taxon>
        <taxon>Agrilus</taxon>
    </lineage>
</organism>
<evidence type="ECO:0000256" key="2">
    <source>
        <dbReference type="ARBA" id="ARBA00022692"/>
    </source>
</evidence>
<dbReference type="Gene3D" id="1.20.1250.20">
    <property type="entry name" value="MFS general substrate transporter like domains"/>
    <property type="match status" value="2"/>
</dbReference>
<dbReference type="Proteomes" id="UP000192223">
    <property type="component" value="Unplaced"/>
</dbReference>
<dbReference type="PANTHER" id="PTHR24064">
    <property type="entry name" value="SOLUTE CARRIER FAMILY 22 MEMBER"/>
    <property type="match status" value="1"/>
</dbReference>
<feature type="transmembrane region" description="Helical" evidence="5">
    <location>
        <begin position="33"/>
        <end position="56"/>
    </location>
</feature>
<evidence type="ECO:0000256" key="5">
    <source>
        <dbReference type="SAM" id="Phobius"/>
    </source>
</evidence>
<sequence length="293" mass="32023">MGRRWPLALTFGVSGTACLITLPIQWFMTDYDVVVTTFAMIGKFTISASNAIVPVFTAELYPTALRNVGVGASNVSAGVSLLLIPYLWELNLIFLSFYNSTCNFLVLYNLYSFLYKHFLHFIVKVILGVLEIPGIALSIYILLKMGRRWPLALTFGVSGTACLITLPIQWFMTDYDVVVTTFAMIGKFTISASNAIVPVFTAELYPTALRNVGVGASNVSAGVSLLLIPYLWELAAVQKWIPMSLLGILGVTGGFCTLFLPETGNAPLKDVLDDESHSASVHSLRDSQDISEL</sequence>
<feature type="transmembrane region" description="Helical" evidence="5">
    <location>
        <begin position="118"/>
        <end position="143"/>
    </location>
</feature>
<reference evidence="7" key="1">
    <citation type="submission" date="2025-08" db="UniProtKB">
        <authorList>
            <consortium name="RefSeq"/>
        </authorList>
    </citation>
    <scope>IDENTIFICATION</scope>
    <source>
        <tissue evidence="7">Entire body</tissue>
    </source>
</reference>
<dbReference type="InterPro" id="IPR036259">
    <property type="entry name" value="MFS_trans_sf"/>
</dbReference>
<dbReference type="GO" id="GO:0016020">
    <property type="term" value="C:membrane"/>
    <property type="evidence" value="ECO:0007669"/>
    <property type="project" value="UniProtKB-SubCell"/>
</dbReference>
<feature type="transmembrane region" description="Helical" evidence="5">
    <location>
        <begin position="177"/>
        <end position="200"/>
    </location>
</feature>
<dbReference type="InParanoid" id="A0A7F5R4V3"/>
<evidence type="ECO:0000256" key="3">
    <source>
        <dbReference type="ARBA" id="ARBA00022989"/>
    </source>
</evidence>
<name>A0A7F5R4V3_AGRPL</name>
<evidence type="ECO:0000313" key="7">
    <source>
        <dbReference type="RefSeq" id="XP_025830549.1"/>
    </source>
</evidence>
<keyword evidence="2 5" id="KW-0812">Transmembrane</keyword>
<dbReference type="OrthoDB" id="3936150at2759"/>
<dbReference type="KEGG" id="apln:108739570"/>
<proteinExistence type="predicted"/>
<dbReference type="AlphaFoldDB" id="A0A7F5R4V3"/>
<accession>A0A7F5R4V3</accession>
<gene>
    <name evidence="7" type="primary">LOC108739570</name>
</gene>
<feature type="transmembrane region" description="Helical" evidence="5">
    <location>
        <begin position="68"/>
        <end position="88"/>
    </location>
</feature>
<keyword evidence="6" id="KW-1185">Reference proteome</keyword>
<evidence type="ECO:0000313" key="6">
    <source>
        <dbReference type="Proteomes" id="UP000192223"/>
    </source>
</evidence>
<keyword evidence="4 5" id="KW-0472">Membrane</keyword>
<feature type="transmembrane region" description="Helical" evidence="5">
    <location>
        <begin position="238"/>
        <end position="260"/>
    </location>
</feature>
<evidence type="ECO:0000256" key="4">
    <source>
        <dbReference type="ARBA" id="ARBA00023136"/>
    </source>
</evidence>